<name>A0A0F8W830_9ZZZZ</name>
<reference evidence="1" key="1">
    <citation type="journal article" date="2015" name="Nature">
        <title>Complex archaea that bridge the gap between prokaryotes and eukaryotes.</title>
        <authorList>
            <person name="Spang A."/>
            <person name="Saw J.H."/>
            <person name="Jorgensen S.L."/>
            <person name="Zaremba-Niedzwiedzka K."/>
            <person name="Martijn J."/>
            <person name="Lind A.E."/>
            <person name="van Eijk R."/>
            <person name="Schleper C."/>
            <person name="Guy L."/>
            <person name="Ettema T.J."/>
        </authorList>
    </citation>
    <scope>NUCLEOTIDE SEQUENCE</scope>
</reference>
<protein>
    <recommendedName>
        <fullName evidence="2">Protein NO VEIN C-terminal domain-containing protein</fullName>
    </recommendedName>
</protein>
<sequence length="171" mass="20024">MKDSSPNHYERAFENWLINNRIQYIGVDEHKKTAFGHSKIKSFDFLLYPPNQKTIIAEVKGRVFKGTSLAKLAGLECWVTTDDIDGLTGWQEVFGQGHTAVFIFAYKVENIDVDFDGREAYDFARNRYIFFAVKLDDYRLFMKRRSPKWQTVTLPADKFRQCVVQISEFLF</sequence>
<gene>
    <name evidence="1" type="ORF">LCGC14_3099790</name>
</gene>
<evidence type="ECO:0008006" key="2">
    <source>
        <dbReference type="Google" id="ProtNLM"/>
    </source>
</evidence>
<evidence type="ECO:0000313" key="1">
    <source>
        <dbReference type="EMBL" id="KKK52942.1"/>
    </source>
</evidence>
<dbReference type="AlphaFoldDB" id="A0A0F8W830"/>
<organism evidence="1">
    <name type="scientific">marine sediment metagenome</name>
    <dbReference type="NCBI Taxonomy" id="412755"/>
    <lineage>
        <taxon>unclassified sequences</taxon>
        <taxon>metagenomes</taxon>
        <taxon>ecological metagenomes</taxon>
    </lineage>
</organism>
<feature type="non-terminal residue" evidence="1">
    <location>
        <position position="171"/>
    </location>
</feature>
<dbReference type="EMBL" id="LAZR01066760">
    <property type="protein sequence ID" value="KKK52942.1"/>
    <property type="molecule type" value="Genomic_DNA"/>
</dbReference>
<dbReference type="InterPro" id="IPR049797">
    <property type="entry name" value="HYExAFE"/>
</dbReference>
<dbReference type="NCBIfam" id="NF038001">
    <property type="entry name" value="HYExAFE"/>
    <property type="match status" value="1"/>
</dbReference>
<proteinExistence type="predicted"/>
<accession>A0A0F8W830</accession>
<comment type="caution">
    <text evidence="1">The sequence shown here is derived from an EMBL/GenBank/DDBJ whole genome shotgun (WGS) entry which is preliminary data.</text>
</comment>